<dbReference type="EMBL" id="PPCV01000002">
    <property type="protein sequence ID" value="RXW32914.1"/>
    <property type="molecule type" value="Genomic_DNA"/>
</dbReference>
<dbReference type="Pfam" id="PF01569">
    <property type="entry name" value="PAP2"/>
    <property type="match status" value="1"/>
</dbReference>
<evidence type="ECO:0000259" key="3">
    <source>
        <dbReference type="Pfam" id="PF01569"/>
    </source>
</evidence>
<comment type="caution">
    <text evidence="4">The sequence shown here is derived from an EMBL/GenBank/DDBJ whole genome shotgun (WGS) entry which is preliminary data.</text>
</comment>
<feature type="transmembrane region" description="Helical" evidence="2">
    <location>
        <begin position="215"/>
        <end position="237"/>
    </location>
</feature>
<dbReference type="Proteomes" id="UP000290624">
    <property type="component" value="Unassembled WGS sequence"/>
</dbReference>
<evidence type="ECO:0000313" key="4">
    <source>
        <dbReference type="EMBL" id="RXW32914.1"/>
    </source>
</evidence>
<dbReference type="InterPro" id="IPR036938">
    <property type="entry name" value="PAP2/HPO_sf"/>
</dbReference>
<evidence type="ECO:0000256" key="2">
    <source>
        <dbReference type="SAM" id="Phobius"/>
    </source>
</evidence>
<dbReference type="Gene3D" id="1.20.144.10">
    <property type="entry name" value="Phosphatidic acid phosphatase type 2/haloperoxidase"/>
    <property type="match status" value="1"/>
</dbReference>
<proteinExistence type="predicted"/>
<feature type="domain" description="Phosphatidic acid phosphatase type 2/haloperoxidase" evidence="3">
    <location>
        <begin position="148"/>
        <end position="230"/>
    </location>
</feature>
<accession>A0A4Q2EKB2</accession>
<evidence type="ECO:0000313" key="5">
    <source>
        <dbReference type="Proteomes" id="UP000290624"/>
    </source>
</evidence>
<evidence type="ECO:0000256" key="1">
    <source>
        <dbReference type="SAM" id="MobiDB-lite"/>
    </source>
</evidence>
<dbReference type="InterPro" id="IPR000326">
    <property type="entry name" value="PAP2/HPO"/>
</dbReference>
<feature type="transmembrane region" description="Helical" evidence="2">
    <location>
        <begin position="188"/>
        <end position="209"/>
    </location>
</feature>
<dbReference type="SUPFAM" id="SSF48317">
    <property type="entry name" value="Acid phosphatase/Vanadium-dependent haloperoxidase"/>
    <property type="match status" value="1"/>
</dbReference>
<keyword evidence="2" id="KW-0812">Transmembrane</keyword>
<feature type="compositionally biased region" description="Basic and acidic residues" evidence="1">
    <location>
        <begin position="18"/>
        <end position="29"/>
    </location>
</feature>
<feature type="region of interest" description="Disordered" evidence="1">
    <location>
        <begin position="1"/>
        <end position="110"/>
    </location>
</feature>
<dbReference type="CDD" id="cd01610">
    <property type="entry name" value="PAP2_like"/>
    <property type="match status" value="1"/>
</dbReference>
<protein>
    <recommendedName>
        <fullName evidence="3">Phosphatidic acid phosphatase type 2/haloperoxidase domain-containing protein</fullName>
    </recommendedName>
</protein>
<dbReference type="OrthoDB" id="3240395at2"/>
<feature type="compositionally biased region" description="Basic and acidic residues" evidence="1">
    <location>
        <begin position="82"/>
        <end position="105"/>
    </location>
</feature>
<feature type="compositionally biased region" description="Basic residues" evidence="1">
    <location>
        <begin position="48"/>
        <end position="67"/>
    </location>
</feature>
<dbReference type="AlphaFoldDB" id="A0A4Q2EKB2"/>
<gene>
    <name evidence="4" type="ORF">C1706_03270</name>
</gene>
<keyword evidence="5" id="KW-1185">Reference proteome</keyword>
<keyword evidence="2" id="KW-0472">Membrane</keyword>
<keyword evidence="2" id="KW-1133">Transmembrane helix</keyword>
<sequence length="255" mass="27695">MAKTPIGPPAWSLPERPAVPEESSHDHRTLRPPIHLSAAHRSASRLGLPRRRARIRGSRGRARRRRRLDPSRPDPGPSPDDDAQRTVRGHQEPRRPDDVGPDRVVRPRLRGRCSDLRVHAASARGHCRPPRSVRRVNLTSQVVKSLLERPELTVGPHLSNSFPSGHAALAWGATCALVLAPRTWLRGLALPVAAVGSLLISIGVVAAGWHRPSDVLGAALLAAAWGWGVHGLTLLGGRPSGSGRRGRRWATPRRG</sequence>
<name>A0A4Q2EKB2_9ACTN</name>
<organism evidence="4 5">
    <name type="scientific">Propioniciclava flava</name>
    <dbReference type="NCBI Taxonomy" id="2072026"/>
    <lineage>
        <taxon>Bacteria</taxon>
        <taxon>Bacillati</taxon>
        <taxon>Actinomycetota</taxon>
        <taxon>Actinomycetes</taxon>
        <taxon>Propionibacteriales</taxon>
        <taxon>Propionibacteriaceae</taxon>
        <taxon>Propioniciclava</taxon>
    </lineage>
</organism>
<reference evidence="4 5" key="1">
    <citation type="submission" date="2018-01" db="EMBL/GenBank/DDBJ databases">
        <title>Lactibacter flavus gen. nov., sp. nov., a novel bacterium of the family Propionibacteriaceae isolated from raw milk and dairy products.</title>
        <authorList>
            <person name="Wenning M."/>
            <person name="Breitenwieser F."/>
            <person name="Huptas C."/>
            <person name="von Neubeck M."/>
            <person name="Busse H.-J."/>
            <person name="Scherer S."/>
        </authorList>
    </citation>
    <scope>NUCLEOTIDE SEQUENCE [LARGE SCALE GENOMIC DNA]</scope>
    <source>
        <strain evidence="4 5">VG341</strain>
    </source>
</reference>